<organism evidence="2 3">
    <name type="scientific">Candidatus Yonathbacteria bacterium RIFCSPHIGHO2_01_FULL_51_10</name>
    <dbReference type="NCBI Taxonomy" id="1802723"/>
    <lineage>
        <taxon>Bacteria</taxon>
        <taxon>Candidatus Yonathiibacteriota</taxon>
    </lineage>
</organism>
<keyword evidence="1" id="KW-0472">Membrane</keyword>
<dbReference type="Proteomes" id="UP000176997">
    <property type="component" value="Unassembled WGS sequence"/>
</dbReference>
<keyword evidence="1" id="KW-1133">Transmembrane helix</keyword>
<evidence type="ECO:0000313" key="2">
    <source>
        <dbReference type="EMBL" id="OHA81111.1"/>
    </source>
</evidence>
<dbReference type="EMBL" id="MHUS01000014">
    <property type="protein sequence ID" value="OHA81111.1"/>
    <property type="molecule type" value="Genomic_DNA"/>
</dbReference>
<comment type="caution">
    <text evidence="2">The sequence shown here is derived from an EMBL/GenBank/DDBJ whole genome shotgun (WGS) entry which is preliminary data.</text>
</comment>
<dbReference type="AlphaFoldDB" id="A0A1G2S9Z7"/>
<keyword evidence="1" id="KW-0812">Transmembrane</keyword>
<accession>A0A1G2S9Z7</accession>
<gene>
    <name evidence="2" type="ORF">A2675_00830</name>
</gene>
<dbReference type="STRING" id="1802723.A2675_00830"/>
<reference evidence="2 3" key="1">
    <citation type="journal article" date="2016" name="Nat. Commun.">
        <title>Thousands of microbial genomes shed light on interconnected biogeochemical processes in an aquifer system.</title>
        <authorList>
            <person name="Anantharaman K."/>
            <person name="Brown C.T."/>
            <person name="Hug L.A."/>
            <person name="Sharon I."/>
            <person name="Castelle C.J."/>
            <person name="Probst A.J."/>
            <person name="Thomas B.C."/>
            <person name="Singh A."/>
            <person name="Wilkins M.J."/>
            <person name="Karaoz U."/>
            <person name="Brodie E.L."/>
            <person name="Williams K.H."/>
            <person name="Hubbard S.S."/>
            <person name="Banfield J.F."/>
        </authorList>
    </citation>
    <scope>NUCLEOTIDE SEQUENCE [LARGE SCALE GENOMIC DNA]</scope>
</reference>
<protein>
    <submittedName>
        <fullName evidence="2">Uncharacterized protein</fullName>
    </submittedName>
</protein>
<evidence type="ECO:0000256" key="1">
    <source>
        <dbReference type="SAM" id="Phobius"/>
    </source>
</evidence>
<evidence type="ECO:0000313" key="3">
    <source>
        <dbReference type="Proteomes" id="UP000176997"/>
    </source>
</evidence>
<feature type="transmembrane region" description="Helical" evidence="1">
    <location>
        <begin position="31"/>
        <end position="56"/>
    </location>
</feature>
<name>A0A1G2S9Z7_9BACT</name>
<sequence length="64" mass="7115">MMRELFAQSGYGYGQGMMNGDYGYGMGWGGAWLGGITMILVWALLVLGIMALWKYLRGTDKNDK</sequence>
<proteinExistence type="predicted"/>